<protein>
    <submittedName>
        <fullName evidence="2">Uncharacterized protein</fullName>
    </submittedName>
</protein>
<evidence type="ECO:0000256" key="1">
    <source>
        <dbReference type="SAM" id="Phobius"/>
    </source>
</evidence>
<dbReference type="RefSeq" id="WP_055290505.1">
    <property type="nucleotide sequence ID" value="NZ_CP173382.1"/>
</dbReference>
<accession>A0A173ULF9</accession>
<keyword evidence="1" id="KW-1133">Transmembrane helix</keyword>
<name>A0A173ULF9_EUBRA</name>
<dbReference type="EMBL" id="CYYA01000015">
    <property type="protein sequence ID" value="CUN15841.1"/>
    <property type="molecule type" value="Genomic_DNA"/>
</dbReference>
<evidence type="ECO:0000313" key="2">
    <source>
        <dbReference type="EMBL" id="CUN15841.1"/>
    </source>
</evidence>
<feature type="transmembrane region" description="Helical" evidence="1">
    <location>
        <begin position="202"/>
        <end position="224"/>
    </location>
</feature>
<proteinExistence type="predicted"/>
<dbReference type="AlphaFoldDB" id="A0A173ULF9"/>
<reference evidence="2 3" key="1">
    <citation type="submission" date="2015-09" db="EMBL/GenBank/DDBJ databases">
        <authorList>
            <consortium name="Pathogen Informatics"/>
        </authorList>
    </citation>
    <scope>NUCLEOTIDE SEQUENCE [LARGE SCALE GENOMIC DNA]</scope>
    <source>
        <strain evidence="2 3">2789STDY5608891</strain>
    </source>
</reference>
<feature type="transmembrane region" description="Helical" evidence="1">
    <location>
        <begin position="299"/>
        <end position="322"/>
    </location>
</feature>
<feature type="transmembrane region" description="Helical" evidence="1">
    <location>
        <begin position="160"/>
        <end position="182"/>
    </location>
</feature>
<organism evidence="2 3">
    <name type="scientific">Eubacterium ramulus</name>
    <dbReference type="NCBI Taxonomy" id="39490"/>
    <lineage>
        <taxon>Bacteria</taxon>
        <taxon>Bacillati</taxon>
        <taxon>Bacillota</taxon>
        <taxon>Clostridia</taxon>
        <taxon>Eubacteriales</taxon>
        <taxon>Eubacteriaceae</taxon>
        <taxon>Eubacterium</taxon>
    </lineage>
</organism>
<dbReference type="Proteomes" id="UP000095492">
    <property type="component" value="Unassembled WGS sequence"/>
</dbReference>
<sequence length="324" mass="37349">MQYNNNTKDTQELLKIFYSDKYGFDEEGLKKSLQGVLQYYDNHARHQYHIISRFVNEKMQESEDSVSYILNNIDVMLAFLENKRKECEKIIKKTSSIKIDEVILNLEKLYDHIALEEERLKNNAANMKISNSQIKDNVLETFNSITDSFQEKVDEVSGSLNANIITVVGLFSAIIFVFFGGITGMSGLVKGICTLKSKEDLTIPLICVLALGFVIFNIVFLLLYSIAKIVDKNIGTTISGQGYVWYDIDDSTDGKFYVLKNGELTRKSYETRQKAQKKIEKNKRVWRVKEAIKQTLKKIFFRFPYVLAINIILVIGILYLYMQL</sequence>
<keyword evidence="1" id="KW-0472">Membrane</keyword>
<dbReference type="OrthoDB" id="376665at186802"/>
<dbReference type="STRING" id="39490.ERS852448_02127"/>
<keyword evidence="1" id="KW-0812">Transmembrane</keyword>
<dbReference type="GeneID" id="97391188"/>
<gene>
    <name evidence="2" type="ORF">ERS852448_02127</name>
</gene>
<evidence type="ECO:0000313" key="3">
    <source>
        <dbReference type="Proteomes" id="UP000095492"/>
    </source>
</evidence>